<dbReference type="Proteomes" id="UP000290439">
    <property type="component" value="Chromosome"/>
</dbReference>
<feature type="transmembrane region" description="Helical" evidence="2">
    <location>
        <begin position="149"/>
        <end position="175"/>
    </location>
</feature>
<gene>
    <name evidence="3" type="ORF">NCTC10797_00712</name>
</gene>
<keyword evidence="2" id="KW-0472">Membrane</keyword>
<feature type="transmembrane region" description="Helical" evidence="2">
    <location>
        <begin position="260"/>
        <end position="280"/>
    </location>
</feature>
<accession>A0A4U8W4H3</accession>
<feature type="transmembrane region" description="Helical" evidence="2">
    <location>
        <begin position="208"/>
        <end position="226"/>
    </location>
</feature>
<dbReference type="AlphaFoldDB" id="A0A4U8W4H3"/>
<feature type="transmembrane region" description="Helical" evidence="2">
    <location>
        <begin position="43"/>
        <end position="65"/>
    </location>
</feature>
<feature type="transmembrane region" description="Helical" evidence="2">
    <location>
        <begin position="525"/>
        <end position="546"/>
    </location>
</feature>
<feature type="transmembrane region" description="Helical" evidence="2">
    <location>
        <begin position="452"/>
        <end position="475"/>
    </location>
</feature>
<feature type="transmembrane region" description="Helical" evidence="2">
    <location>
        <begin position="482"/>
        <end position="500"/>
    </location>
</feature>
<feature type="region of interest" description="Disordered" evidence="1">
    <location>
        <begin position="1"/>
        <end position="20"/>
    </location>
</feature>
<reference evidence="3 4" key="1">
    <citation type="submission" date="2019-02" db="EMBL/GenBank/DDBJ databases">
        <authorList>
            <consortium name="Pathogen Informatics"/>
        </authorList>
    </citation>
    <scope>NUCLEOTIDE SEQUENCE [LARGE SCALE GENOMIC DNA]</scope>
    <source>
        <strain evidence="3 4">3012STDY6756504</strain>
    </source>
</reference>
<keyword evidence="2" id="KW-1133">Transmembrane helix</keyword>
<evidence type="ECO:0000313" key="4">
    <source>
        <dbReference type="Proteomes" id="UP000290439"/>
    </source>
</evidence>
<feature type="transmembrane region" description="Helical" evidence="2">
    <location>
        <begin position="181"/>
        <end position="201"/>
    </location>
</feature>
<evidence type="ECO:0000313" key="3">
    <source>
        <dbReference type="EMBL" id="VFA96957.1"/>
    </source>
</evidence>
<keyword evidence="2" id="KW-0812">Transmembrane</keyword>
<dbReference type="EMBL" id="LR215973">
    <property type="protein sequence ID" value="VFA96957.1"/>
    <property type="molecule type" value="Genomic_DNA"/>
</dbReference>
<feature type="transmembrane region" description="Helical" evidence="2">
    <location>
        <begin position="101"/>
        <end position="122"/>
    </location>
</feature>
<organism evidence="3 4">
    <name type="scientific">Nocardia cyriacigeorgica</name>
    <dbReference type="NCBI Taxonomy" id="135487"/>
    <lineage>
        <taxon>Bacteria</taxon>
        <taxon>Bacillati</taxon>
        <taxon>Actinomycetota</taxon>
        <taxon>Actinomycetes</taxon>
        <taxon>Mycobacteriales</taxon>
        <taxon>Nocardiaceae</taxon>
        <taxon>Nocardia</taxon>
    </lineage>
</organism>
<name>A0A4U8W4H3_9NOCA</name>
<protein>
    <submittedName>
        <fullName evidence="3">ABC-2 family transporter protein</fullName>
    </submittedName>
</protein>
<evidence type="ECO:0000256" key="2">
    <source>
        <dbReference type="SAM" id="Phobius"/>
    </source>
</evidence>
<feature type="transmembrane region" description="Helical" evidence="2">
    <location>
        <begin position="365"/>
        <end position="386"/>
    </location>
</feature>
<sequence>MTTTTEPRPIGDRTQQPEASRADALTGTGTLIRFILRRDRIKLPAWILGITVMGLYYASALPQIYKTTEDLRAVSQFSEGTVGALISGPGYGLAEPTVESVIVAVYGLYFLLLAALMNILLISRHTRVEEQTGRAELVRANVVGRHAQLTAALLVAVAANVILSLLIAASFAIAGLDTNDALLFGCSVGAAGLVFAAIATITAQISTYSRAASGMAGAALGIAYVIRAAGDSLREGGSALSWLSPLAWSQQTRAYADGRWWPLALSIAAALAASAIGYALSVRRDVGAGLVAARRGSPVAAEWLRTPLALALRLQRGGLIGWACALAAAGALYGGIGKQIVESFDDLPDQVIDVMGGDPTRMLDGYAGTMALFNALLVAVFGVLGVQTLRGEETGGRTEPVLATATGRTAWLGSYSLVLAGGAVGLLALSGTVLGAAMALSVGEGHYLGDVLAGHLAFAPAVLMAIAVAVLLYGFAPRVIGLTWALLGFSMVIGFFGPIMDLPRWVHNLSPFEHVARLPMDDIRWVPLAAMAVLAIALAAAGSAAFRRRDLDMK</sequence>
<evidence type="ECO:0000256" key="1">
    <source>
        <dbReference type="SAM" id="MobiDB-lite"/>
    </source>
</evidence>
<proteinExistence type="predicted"/>
<feature type="transmembrane region" description="Helical" evidence="2">
    <location>
        <begin position="417"/>
        <end position="440"/>
    </location>
</feature>
<feature type="transmembrane region" description="Helical" evidence="2">
    <location>
        <begin position="319"/>
        <end position="336"/>
    </location>
</feature>
<dbReference type="RefSeq" id="WP_232052038.1">
    <property type="nucleotide sequence ID" value="NZ_LR215973.1"/>
</dbReference>